<keyword evidence="2" id="KW-1185">Reference proteome</keyword>
<dbReference type="EMBL" id="FMSV02000492">
    <property type="protein sequence ID" value="SEH06440.1"/>
    <property type="molecule type" value="Genomic_DNA"/>
</dbReference>
<evidence type="ECO:0000313" key="2">
    <source>
        <dbReference type="Proteomes" id="UP000236724"/>
    </source>
</evidence>
<organism evidence="1 2">
    <name type="scientific">Candidatus Venteria ishoeyi</name>
    <dbReference type="NCBI Taxonomy" id="1899563"/>
    <lineage>
        <taxon>Bacteria</taxon>
        <taxon>Pseudomonadati</taxon>
        <taxon>Pseudomonadota</taxon>
        <taxon>Gammaproteobacteria</taxon>
        <taxon>Thiotrichales</taxon>
        <taxon>Thiotrichaceae</taxon>
        <taxon>Venteria</taxon>
    </lineage>
</organism>
<name>A0A1H6F8M1_9GAMM</name>
<reference evidence="1 2" key="1">
    <citation type="submission" date="2016-10" db="EMBL/GenBank/DDBJ databases">
        <authorList>
            <person name="de Groot N.N."/>
        </authorList>
    </citation>
    <scope>NUCLEOTIDE SEQUENCE [LARGE SCALE GENOMIC DNA]</scope>
    <source>
        <strain evidence="1">MBHS1</strain>
    </source>
</reference>
<dbReference type="AlphaFoldDB" id="A0A1H6F8M1"/>
<dbReference type="InterPro" id="IPR027056">
    <property type="entry name" value="Gluconate_2DH_su3"/>
</dbReference>
<accession>A0A1H6F8M1</accession>
<dbReference type="OrthoDB" id="6259504at2"/>
<dbReference type="Pfam" id="PF13618">
    <property type="entry name" value="Gluconate_2-dh3"/>
    <property type="match status" value="1"/>
</dbReference>
<dbReference type="Proteomes" id="UP000236724">
    <property type="component" value="Unassembled WGS sequence"/>
</dbReference>
<evidence type="ECO:0000313" key="1">
    <source>
        <dbReference type="EMBL" id="SEH06440.1"/>
    </source>
</evidence>
<dbReference type="RefSeq" id="WP_103920224.1">
    <property type="nucleotide sequence ID" value="NZ_FMSV02000492.1"/>
</dbReference>
<dbReference type="PROSITE" id="PS51318">
    <property type="entry name" value="TAT"/>
    <property type="match status" value="1"/>
</dbReference>
<proteinExistence type="predicted"/>
<protein>
    <recommendedName>
        <fullName evidence="3">Gluconate 2-dehydrogenase subunit 3</fullName>
    </recommendedName>
</protein>
<gene>
    <name evidence="1" type="ORF">MBHS_02302</name>
</gene>
<evidence type="ECO:0008006" key="3">
    <source>
        <dbReference type="Google" id="ProtNLM"/>
    </source>
</evidence>
<sequence length="184" mass="20572">MLKKSFNRRLFLQGSGGLAVAGLLPTVPLNAAPSHFSDVAGLSAGQWQTLAAVQEHLFPAQPDTPGADDLNALVYLQNVLSQPEQTPEDRNFIRDGVLQVADISRQQQQKAFTELNESQREQVLRHMEQDKTGAQWLRTVLNYLMEALLTDPVYGGNPRGIGWTWVGHEHGFPRPPTDKRYFLL</sequence>
<dbReference type="InterPro" id="IPR006311">
    <property type="entry name" value="TAT_signal"/>
</dbReference>